<sequence>MPKAPSTTAKRTVAPAGSKRCSFCKEFFGSQGITRHEAKCEQERQEDSEGREFERELRRNARRRRAQRLPAGDFVGTAPHNDFQMEDWGNNIPERDEGQTPPRADEQPATPEPDLDEPQYNHDDIHTRYHPRSGRENLERVDAFGDYNDDPPDPPHVLNPIPWSPFESLDEFKLAEVLLRAGLPHKDVDKVLQTVQSLIEAGTPLSLKNHKDLLDRWEKASRKLTPFERHDIDVEYDGDKLKFDFWCRPLWDWLTDILENPQLAPLFTWDAVELSKFDAESEEWVRFVHEPWTGDRWWNIQSRLPEGAKPVCMLIYADKTKLSSFSTQAVYPVIAQCLNLPSHIRNGTGLGAGRVVGWLPILEEDEDEKGKKRYVDFKRVIWHDSCKVLFETVRGKSFTGVYFRCGDGIERLLFPVVLILSADYEEQCVMAAIRGQKGLRPCPICLVPLDQFADLTIEHPRRTALDSYNAVESARRPDITKTASEEILKALGLRDVDNVFWGINYSDPYEALSFDPLHNYASGLGGRHIWPRLSRHIEDLGRSSLGLLDYQVSQMPRWPTFYHFTKVITVEFTDASKFEDLMKQLMFTSHNILTPASSPAGNLLLLCLRSYINLAVYAAMTVHTERTIEAGRKEVLRFASRFQRYSDALGVNESGKPVWNINFPKAHMHTHLFDDILDKGVTLNYTTKINERLHGPIKDAYYRTNFRDIAPQILRLDHYLLTAIHIQDQIDHLPRPLIEKPRTRFDNPLPNQAQSDNDLLSTSNGSVERLPREEDNDSFGNISLGAPQSLMSFRDLRNDATRPHGLFTTFCEEFSEFLLTFLPQENLPVPRSAPHQLPDHHKVREYRFLRVRYESGINWRLSQDLLRCNPSFYNHERFDNVMINDDSGILFGKLAFLFTYRLDNEKDAKELPFAIVQFYEFEDPTPESCELELIRLSLPDDKPYEIIPARSIIRGALICPEFSDPTLYHVVDVIDPDMFLRVRGLFPQYFSNPQ</sequence>
<evidence type="ECO:0000313" key="1">
    <source>
        <dbReference type="EMBL" id="TFK61559.1"/>
    </source>
</evidence>
<evidence type="ECO:0000313" key="2">
    <source>
        <dbReference type="Proteomes" id="UP000308600"/>
    </source>
</evidence>
<organism evidence="1 2">
    <name type="scientific">Pluteus cervinus</name>
    <dbReference type="NCBI Taxonomy" id="181527"/>
    <lineage>
        <taxon>Eukaryota</taxon>
        <taxon>Fungi</taxon>
        <taxon>Dikarya</taxon>
        <taxon>Basidiomycota</taxon>
        <taxon>Agaricomycotina</taxon>
        <taxon>Agaricomycetes</taxon>
        <taxon>Agaricomycetidae</taxon>
        <taxon>Agaricales</taxon>
        <taxon>Pluteineae</taxon>
        <taxon>Pluteaceae</taxon>
        <taxon>Pluteus</taxon>
    </lineage>
</organism>
<reference evidence="1 2" key="1">
    <citation type="journal article" date="2019" name="Nat. Ecol. Evol.">
        <title>Megaphylogeny resolves global patterns of mushroom evolution.</title>
        <authorList>
            <person name="Varga T."/>
            <person name="Krizsan K."/>
            <person name="Foldi C."/>
            <person name="Dima B."/>
            <person name="Sanchez-Garcia M."/>
            <person name="Sanchez-Ramirez S."/>
            <person name="Szollosi G.J."/>
            <person name="Szarkandi J.G."/>
            <person name="Papp V."/>
            <person name="Albert L."/>
            <person name="Andreopoulos W."/>
            <person name="Angelini C."/>
            <person name="Antonin V."/>
            <person name="Barry K.W."/>
            <person name="Bougher N.L."/>
            <person name="Buchanan P."/>
            <person name="Buyck B."/>
            <person name="Bense V."/>
            <person name="Catcheside P."/>
            <person name="Chovatia M."/>
            <person name="Cooper J."/>
            <person name="Damon W."/>
            <person name="Desjardin D."/>
            <person name="Finy P."/>
            <person name="Geml J."/>
            <person name="Haridas S."/>
            <person name="Hughes K."/>
            <person name="Justo A."/>
            <person name="Karasinski D."/>
            <person name="Kautmanova I."/>
            <person name="Kiss B."/>
            <person name="Kocsube S."/>
            <person name="Kotiranta H."/>
            <person name="LaButti K.M."/>
            <person name="Lechner B.E."/>
            <person name="Liimatainen K."/>
            <person name="Lipzen A."/>
            <person name="Lukacs Z."/>
            <person name="Mihaltcheva S."/>
            <person name="Morgado L.N."/>
            <person name="Niskanen T."/>
            <person name="Noordeloos M.E."/>
            <person name="Ohm R.A."/>
            <person name="Ortiz-Santana B."/>
            <person name="Ovrebo C."/>
            <person name="Racz N."/>
            <person name="Riley R."/>
            <person name="Savchenko A."/>
            <person name="Shiryaev A."/>
            <person name="Soop K."/>
            <person name="Spirin V."/>
            <person name="Szebenyi C."/>
            <person name="Tomsovsky M."/>
            <person name="Tulloss R.E."/>
            <person name="Uehling J."/>
            <person name="Grigoriev I.V."/>
            <person name="Vagvolgyi C."/>
            <person name="Papp T."/>
            <person name="Martin F.M."/>
            <person name="Miettinen O."/>
            <person name="Hibbett D.S."/>
            <person name="Nagy L.G."/>
        </authorList>
    </citation>
    <scope>NUCLEOTIDE SEQUENCE [LARGE SCALE GENOMIC DNA]</scope>
    <source>
        <strain evidence="1 2">NL-1719</strain>
    </source>
</reference>
<dbReference type="Proteomes" id="UP000308600">
    <property type="component" value="Unassembled WGS sequence"/>
</dbReference>
<keyword evidence="2" id="KW-1185">Reference proteome</keyword>
<accession>A0ACD3A837</accession>
<dbReference type="EMBL" id="ML208649">
    <property type="protein sequence ID" value="TFK61559.1"/>
    <property type="molecule type" value="Genomic_DNA"/>
</dbReference>
<name>A0ACD3A837_9AGAR</name>
<proteinExistence type="predicted"/>
<gene>
    <name evidence="1" type="ORF">BDN72DRAFT_438464</name>
</gene>
<protein>
    <submittedName>
        <fullName evidence="1">Uncharacterized protein</fullName>
    </submittedName>
</protein>